<comment type="caution">
    <text evidence="1">The sequence shown here is derived from an EMBL/GenBank/DDBJ whole genome shotgun (WGS) entry which is preliminary data.</text>
</comment>
<sequence>MAEHVIYMEREKGENLPISTEPQPGVAVSPDVKKDIEEKARSLCVCIKKCYDLKQQVERIEKHGASLT</sequence>
<keyword evidence="2" id="KW-1185">Reference proteome</keyword>
<protein>
    <submittedName>
        <fullName evidence="1">Uncharacterized protein</fullName>
    </submittedName>
</protein>
<dbReference type="Proteomes" id="UP000494165">
    <property type="component" value="Unassembled WGS sequence"/>
</dbReference>
<organism evidence="1 2">
    <name type="scientific">Cloeon dipterum</name>
    <dbReference type="NCBI Taxonomy" id="197152"/>
    <lineage>
        <taxon>Eukaryota</taxon>
        <taxon>Metazoa</taxon>
        <taxon>Ecdysozoa</taxon>
        <taxon>Arthropoda</taxon>
        <taxon>Hexapoda</taxon>
        <taxon>Insecta</taxon>
        <taxon>Pterygota</taxon>
        <taxon>Palaeoptera</taxon>
        <taxon>Ephemeroptera</taxon>
        <taxon>Pisciforma</taxon>
        <taxon>Baetidae</taxon>
        <taxon>Cloeon</taxon>
    </lineage>
</organism>
<accession>A0A8S1E3J2</accession>
<evidence type="ECO:0000313" key="2">
    <source>
        <dbReference type="Proteomes" id="UP000494165"/>
    </source>
</evidence>
<name>A0A8S1E3J2_9INSE</name>
<evidence type="ECO:0000313" key="1">
    <source>
        <dbReference type="EMBL" id="CAB3389099.1"/>
    </source>
</evidence>
<dbReference type="AlphaFoldDB" id="A0A8S1E3J2"/>
<feature type="non-terminal residue" evidence="1">
    <location>
        <position position="1"/>
    </location>
</feature>
<gene>
    <name evidence="1" type="ORF">CLODIP_2_CD07667</name>
</gene>
<dbReference type="EMBL" id="CADEPI010001197">
    <property type="protein sequence ID" value="CAB3389099.1"/>
    <property type="molecule type" value="Genomic_DNA"/>
</dbReference>
<reference evidence="1 2" key="1">
    <citation type="submission" date="2020-04" db="EMBL/GenBank/DDBJ databases">
        <authorList>
            <person name="Alioto T."/>
            <person name="Alioto T."/>
            <person name="Gomez Garrido J."/>
        </authorList>
    </citation>
    <scope>NUCLEOTIDE SEQUENCE [LARGE SCALE GENOMIC DNA]</scope>
</reference>
<proteinExistence type="predicted"/>